<organism evidence="5 6">
    <name type="scientific">Leifsonella bigeumensis</name>
    <dbReference type="NCBI Taxonomy" id="433643"/>
    <lineage>
        <taxon>Bacteria</taxon>
        <taxon>Bacillati</taxon>
        <taxon>Actinomycetota</taxon>
        <taxon>Actinomycetes</taxon>
        <taxon>Micrococcales</taxon>
        <taxon>Microbacteriaceae</taxon>
        <taxon>Leifsonella</taxon>
    </lineage>
</organism>
<dbReference type="InterPro" id="IPR012786">
    <property type="entry name" value="Protocat_dOase_a"/>
</dbReference>
<evidence type="ECO:0000256" key="3">
    <source>
        <dbReference type="ARBA" id="ARBA00023002"/>
    </source>
</evidence>
<dbReference type="Gene3D" id="2.60.130.10">
    <property type="entry name" value="Aromatic compound dioxygenase"/>
    <property type="match status" value="1"/>
</dbReference>
<dbReference type="SUPFAM" id="SSF49482">
    <property type="entry name" value="Aromatic compound dioxygenase"/>
    <property type="match status" value="1"/>
</dbReference>
<feature type="domain" description="Intradiol ring-cleavage dioxygenases" evidence="4">
    <location>
        <begin position="38"/>
        <end position="118"/>
    </location>
</feature>
<comment type="similarity">
    <text evidence="1">Belongs to the intradiol ring-cleavage dioxygenase family.</text>
</comment>
<evidence type="ECO:0000313" key="5">
    <source>
        <dbReference type="EMBL" id="GAA3749401.1"/>
    </source>
</evidence>
<proteinExistence type="inferred from homology"/>
<dbReference type="Proteomes" id="UP001501004">
    <property type="component" value="Unassembled WGS sequence"/>
</dbReference>
<dbReference type="PANTHER" id="PTHR33711">
    <property type="entry name" value="DIOXYGENASE, PUTATIVE (AFU_ORTHOLOGUE AFUA_2G02910)-RELATED"/>
    <property type="match status" value="1"/>
</dbReference>
<evidence type="ECO:0000256" key="2">
    <source>
        <dbReference type="ARBA" id="ARBA00022964"/>
    </source>
</evidence>
<gene>
    <name evidence="5" type="primary">pcaG</name>
    <name evidence="5" type="ORF">GCM10022239_25890</name>
</gene>
<dbReference type="RefSeq" id="WP_344757473.1">
    <property type="nucleotide sequence ID" value="NZ_BAABAE010000004.1"/>
</dbReference>
<comment type="caution">
    <text evidence="5">The sequence shown here is derived from an EMBL/GenBank/DDBJ whole genome shotgun (WGS) entry which is preliminary data.</text>
</comment>
<accession>A0ABP7FW81</accession>
<keyword evidence="6" id="KW-1185">Reference proteome</keyword>
<dbReference type="InterPro" id="IPR050770">
    <property type="entry name" value="Intradiol_RC_Dioxygenase"/>
</dbReference>
<sequence length="186" mass="20051">MNRKPPPTPGQTVGPFFGYALPYEGGGELVPAHHPGAVRLSGTVFDGAGTPIPDALVELWQPDERGEIPRTRGSLTRDGHTFTGFGRSATTRDGRYSFTTVEPGVLAGSASAPFFACLVFARGLTDKLHSRIYLPGFDELAAKDPLLSSLLTEQRATLMATRQPDGSLHHDFHLQGDEETVFLDFG</sequence>
<protein>
    <submittedName>
        <fullName evidence="5">Protocatechuate 3,4-dioxygenase subunit alpha</fullName>
    </submittedName>
</protein>
<reference evidence="6" key="1">
    <citation type="journal article" date="2019" name="Int. J. Syst. Evol. Microbiol.">
        <title>The Global Catalogue of Microorganisms (GCM) 10K type strain sequencing project: providing services to taxonomists for standard genome sequencing and annotation.</title>
        <authorList>
            <consortium name="The Broad Institute Genomics Platform"/>
            <consortium name="The Broad Institute Genome Sequencing Center for Infectious Disease"/>
            <person name="Wu L."/>
            <person name="Ma J."/>
        </authorList>
    </citation>
    <scope>NUCLEOTIDE SEQUENCE [LARGE SCALE GENOMIC DNA]</scope>
    <source>
        <strain evidence="6">JCM 16949</strain>
    </source>
</reference>
<dbReference type="InterPro" id="IPR015889">
    <property type="entry name" value="Intradiol_dOase_core"/>
</dbReference>
<evidence type="ECO:0000313" key="6">
    <source>
        <dbReference type="Proteomes" id="UP001501004"/>
    </source>
</evidence>
<dbReference type="InterPro" id="IPR000627">
    <property type="entry name" value="Intradiol_dOase_C"/>
</dbReference>
<evidence type="ECO:0000259" key="4">
    <source>
        <dbReference type="Pfam" id="PF00775"/>
    </source>
</evidence>
<dbReference type="NCBIfam" id="TIGR02423">
    <property type="entry name" value="protocat_alph"/>
    <property type="match status" value="1"/>
</dbReference>
<dbReference type="Pfam" id="PF00775">
    <property type="entry name" value="Dioxygenase_C"/>
    <property type="match status" value="1"/>
</dbReference>
<evidence type="ECO:0000256" key="1">
    <source>
        <dbReference type="ARBA" id="ARBA00007825"/>
    </source>
</evidence>
<keyword evidence="3" id="KW-0560">Oxidoreductase</keyword>
<dbReference type="EMBL" id="BAABAE010000004">
    <property type="protein sequence ID" value="GAA3749401.1"/>
    <property type="molecule type" value="Genomic_DNA"/>
</dbReference>
<dbReference type="PANTHER" id="PTHR33711:SF9">
    <property type="entry name" value="PROTOCATECHUATE 3,4-DIOXYGENASE ALPHA CHAIN"/>
    <property type="match status" value="1"/>
</dbReference>
<name>A0ABP7FW81_9MICO</name>
<keyword evidence="2" id="KW-0223">Dioxygenase</keyword>